<dbReference type="SMART" id="SM00042">
    <property type="entry name" value="CUB"/>
    <property type="match status" value="1"/>
</dbReference>
<keyword evidence="10 14" id="KW-1015">Disulfide bond</keyword>
<feature type="disulfide bond" evidence="14">
    <location>
        <begin position="1291"/>
        <end position="1300"/>
    </location>
</feature>
<feature type="disulfide bond" evidence="14">
    <location>
        <begin position="1303"/>
        <end position="1317"/>
    </location>
</feature>
<evidence type="ECO:0000259" key="20">
    <source>
        <dbReference type="PROSITE" id="PS50027"/>
    </source>
</evidence>
<evidence type="ECO:0000256" key="2">
    <source>
        <dbReference type="ARBA" id="ARBA00022441"/>
    </source>
</evidence>
<dbReference type="InterPro" id="IPR035914">
    <property type="entry name" value="Sperma_CUB_dom_sf"/>
</dbReference>
<keyword evidence="3 13" id="KW-0245">EGF-like domain</keyword>
<feature type="domain" description="CUB" evidence="18">
    <location>
        <begin position="26"/>
        <end position="138"/>
    </location>
</feature>
<evidence type="ECO:0000256" key="1">
    <source>
        <dbReference type="ARBA" id="ARBA00004479"/>
    </source>
</evidence>
<dbReference type="PROSITE" id="PS01187">
    <property type="entry name" value="EGF_CA"/>
    <property type="match status" value="1"/>
</dbReference>
<keyword evidence="6" id="KW-0677">Repeat</keyword>
<evidence type="ECO:0000259" key="19">
    <source>
        <dbReference type="PROSITE" id="PS50026"/>
    </source>
</evidence>
<feature type="domain" description="EGF-like" evidence="19">
    <location>
        <begin position="2224"/>
        <end position="2265"/>
    </location>
</feature>
<feature type="domain" description="Laminin EGF-like" evidence="20">
    <location>
        <begin position="1269"/>
        <end position="1319"/>
    </location>
</feature>
<keyword evidence="2" id="KW-0880">Kelch repeat</keyword>
<evidence type="ECO:0000256" key="14">
    <source>
        <dbReference type="PROSITE-ProRule" id="PRU00460"/>
    </source>
</evidence>
<evidence type="ECO:0008006" key="22">
    <source>
        <dbReference type="Google" id="ProtNLM"/>
    </source>
</evidence>
<evidence type="ECO:0000256" key="9">
    <source>
        <dbReference type="ARBA" id="ARBA00023136"/>
    </source>
</evidence>
<dbReference type="PANTHER" id="PTHR46093">
    <property type="entry name" value="ACYL-COA-BINDING DOMAIN-CONTAINING PROTEIN 5"/>
    <property type="match status" value="1"/>
</dbReference>
<dbReference type="GO" id="GO:0005509">
    <property type="term" value="F:calcium ion binding"/>
    <property type="evidence" value="ECO:0007669"/>
    <property type="project" value="InterPro"/>
</dbReference>
<protein>
    <recommendedName>
        <fullName evidence="22">Multiple epidermal growth factor-like domains protein 8</fullName>
    </recommendedName>
</protein>
<dbReference type="InterPro" id="IPR049883">
    <property type="entry name" value="NOTCH1_EGF-like"/>
</dbReference>
<evidence type="ECO:0000256" key="13">
    <source>
        <dbReference type="PROSITE-ProRule" id="PRU00076"/>
    </source>
</evidence>
<dbReference type="Pfam" id="PF23106">
    <property type="entry name" value="EGF_Teneurin"/>
    <property type="match status" value="1"/>
</dbReference>
<dbReference type="PROSITE" id="PS50026">
    <property type="entry name" value="EGF_3"/>
    <property type="match status" value="2"/>
</dbReference>
<evidence type="ECO:0000313" key="21">
    <source>
        <dbReference type="EMBL" id="BAN20697.1"/>
    </source>
</evidence>
<dbReference type="Pfam" id="PF00053">
    <property type="entry name" value="EGF_laminin"/>
    <property type="match status" value="1"/>
</dbReference>
<feature type="domain" description="CUB" evidence="18">
    <location>
        <begin position="1335"/>
        <end position="1455"/>
    </location>
</feature>
<dbReference type="Gene3D" id="2.120.10.80">
    <property type="entry name" value="Kelch-type beta propeller"/>
    <property type="match status" value="4"/>
</dbReference>
<dbReference type="PROSITE" id="PS01186">
    <property type="entry name" value="EGF_2"/>
    <property type="match status" value="3"/>
</dbReference>
<keyword evidence="4 16" id="KW-0812">Transmembrane</keyword>
<reference evidence="21" key="1">
    <citation type="journal article" date="2013" name="PLoS ONE">
        <title>Gene expression in gut symbiotic organ of stinkbug affected by extracellular bacterial symbiont.</title>
        <authorList>
            <person name="Futahashi R."/>
            <person name="Tanaka K."/>
            <person name="Tanahashi M."/>
            <person name="Nikoh N."/>
            <person name="Kikuchi Y."/>
            <person name="Lee B.L."/>
            <person name="Fukatsu T."/>
        </authorList>
    </citation>
    <scope>NUCLEOTIDE SEQUENCE</scope>
    <source>
        <tissue evidence="21">Midgut</tissue>
    </source>
</reference>
<name>R4WS06_RIPPE</name>
<dbReference type="SMART" id="SM00179">
    <property type="entry name" value="EGF_CA"/>
    <property type="match status" value="2"/>
</dbReference>
<dbReference type="Gene3D" id="2.10.25.10">
    <property type="entry name" value="Laminin"/>
    <property type="match status" value="7"/>
</dbReference>
<evidence type="ECO:0000256" key="7">
    <source>
        <dbReference type="ARBA" id="ARBA00022837"/>
    </source>
</evidence>
<dbReference type="PROSITE" id="PS01180">
    <property type="entry name" value="CUB"/>
    <property type="match status" value="2"/>
</dbReference>
<dbReference type="SUPFAM" id="SSF49854">
    <property type="entry name" value="Spermadhesin, CUB domain"/>
    <property type="match status" value="2"/>
</dbReference>
<evidence type="ECO:0000256" key="6">
    <source>
        <dbReference type="ARBA" id="ARBA00022737"/>
    </source>
</evidence>
<dbReference type="FunFam" id="2.10.25.10:FF:000191">
    <property type="entry name" value="Multiple epidermal growth factor-like domains 8"/>
    <property type="match status" value="1"/>
</dbReference>
<dbReference type="Pfam" id="PF24981">
    <property type="entry name" value="Beta-prop_ATRN-LZTR1"/>
    <property type="match status" value="2"/>
</dbReference>
<feature type="domain" description="EGF-like" evidence="19">
    <location>
        <begin position="1146"/>
        <end position="1187"/>
    </location>
</feature>
<dbReference type="PROSITE" id="PS01248">
    <property type="entry name" value="EGF_LAM_1"/>
    <property type="match status" value="1"/>
</dbReference>
<evidence type="ECO:0000256" key="17">
    <source>
        <dbReference type="SAM" id="SignalP"/>
    </source>
</evidence>
<dbReference type="InterPro" id="IPR000742">
    <property type="entry name" value="EGF"/>
</dbReference>
<dbReference type="SMART" id="SM00181">
    <property type="entry name" value="EGF"/>
    <property type="match status" value="9"/>
</dbReference>
<dbReference type="SUPFAM" id="SSF50965">
    <property type="entry name" value="Galactose oxidase, central domain"/>
    <property type="match status" value="1"/>
</dbReference>
<dbReference type="SMART" id="SM00423">
    <property type="entry name" value="PSI"/>
    <property type="match status" value="8"/>
</dbReference>
<dbReference type="SMART" id="SM00180">
    <property type="entry name" value="EGF_Lam"/>
    <property type="match status" value="4"/>
</dbReference>
<dbReference type="CDD" id="cd00041">
    <property type="entry name" value="CUB"/>
    <property type="match status" value="1"/>
</dbReference>
<dbReference type="InterPro" id="IPR009030">
    <property type="entry name" value="Growth_fac_rcpt_cys_sf"/>
</dbReference>
<evidence type="ECO:0000256" key="12">
    <source>
        <dbReference type="ARBA" id="ARBA00023292"/>
    </source>
</evidence>
<dbReference type="PROSITE" id="PS00010">
    <property type="entry name" value="ASX_HYDROXYL"/>
    <property type="match status" value="2"/>
</dbReference>
<dbReference type="CDD" id="cd00055">
    <property type="entry name" value="EGF_Lam"/>
    <property type="match status" value="4"/>
</dbReference>
<evidence type="ECO:0000256" key="11">
    <source>
        <dbReference type="ARBA" id="ARBA00023180"/>
    </source>
</evidence>
<evidence type="ECO:0000256" key="8">
    <source>
        <dbReference type="ARBA" id="ARBA00022989"/>
    </source>
</evidence>
<dbReference type="InterPro" id="IPR018097">
    <property type="entry name" value="EGF_Ca-bd_CS"/>
</dbReference>
<comment type="subcellular location">
    <subcellularLocation>
        <location evidence="1">Membrane</location>
        <topology evidence="1">Single-pass type I membrane protein</topology>
    </subcellularLocation>
</comment>
<keyword evidence="9 16" id="KW-0472">Membrane</keyword>
<dbReference type="Pfam" id="PF24973">
    <property type="entry name" value="EGF_LMN_ATRN"/>
    <property type="match status" value="3"/>
</dbReference>
<dbReference type="GO" id="GO:0048513">
    <property type="term" value="P:animal organ development"/>
    <property type="evidence" value="ECO:0007669"/>
    <property type="project" value="UniProtKB-ARBA"/>
</dbReference>
<dbReference type="SUPFAM" id="SSF57184">
    <property type="entry name" value="Growth factor receptor domain"/>
    <property type="match status" value="1"/>
</dbReference>
<sequence length="2795" mass="308187">MGLRVAPILLVIYFFVPSTSPVSLPCNRTRKVLTQSWGIISDGPVGTNYTQDSHCQWLIKANSSEQFITLRFHTLVTECSYDYVFVYDGDSFNSRVLGSFSGKTQPQEVVATSGFMLILLYSDTNYVLDGFRAEYSITDCRSNCSSRGVCMAGVCICEGDWTGTDCSRPVCTKNSTHPDCVAATTPLGPNNWRKLKSAGVPPVAAHTGIYVEETDSLYIFGGYNLNEALGDLYVYSFQNDQWEDEKGSIIDENSPPESHLDSKVLKAVLDKVYQADENWGLKPKTFFQHVLLSLTDNKTLGKHQGDRNHDKRHSARVRRSTDTTVEEESSAKPTPRYGQASSEYKGGFVIYGGQTDQGLSGELWFYSVSDKRWSLRATNSRITPPPLARHSLTLAHDNWLYLFGGSTNDGLFSSSLFRIKLTSGGGNEEWEVVRSRGGKLLDLRLVGHTTIYDPSSASLIVTGGLVTSVARFSKLSDKIFSFHIPSKTWASLDYPRTLLRDSYIPAGRAFHSAVRIGNYMVIFGGYIHKHNKEEICYDNQLYLYHLGCHTWISNEILGPIDNASRYPKRQGMFAHSSALRNGDKIVFFGGYHGNVNNDLLIYAFPPTLARIPGEGYDPEQLCARHKNLPECTADPECGWCSSPETCYGRTLGVNCTTNLLTTRCPGICPALESCQACLLQGSTQNSAISSVAQRLSLGHCVWYTSGMCGVSEDPPSQVSGWWGDKPREIRDPKECKDNDKRPGLTYIQYMNPPNMTQPDYVGVVNATSVDFTIGPSGLTRTEQALGGFVISRLRGFLRIPESWLNSREDLQICASYSSATLMIAYNNASMELVGNVSADNSLCRSALWPASYDSIGNSAFLKPGRYEIDFQAKKAVILGPSSAHHRAKMELYYSNKTNNKTVENPKIFTLEYLESFSGEELCSTYTNCLACLTDTKCGWCPLTDTCHDRTVNETDVCNVEGEWHYLTLAPAVCNNCSNFITCDSCVESGLCEWWADEVKCSRIGRSKTGIKSVEECPTSCHLRENCSQCLDGYGRCVWCQATKECFSFSVYTSQYQFGMCREWVDVRGGVGESACQPCSAHLNCSSCLKALGCGWCYDVDNPIVGVCAPGDFSVPDVASCAEEVNRHHNKSLYPDEAAWSYAQCPDVDECGLGLHDCHPQAKCTNTHGSYNCQCKRGYIGDGKKSCSRTCFNKCVHGYCLGEPQYTCQCDLGWHGVDCSTNCGCNNHSTCTRGVNMCDSCQDWTTGEFCQFCKAGSYGNATNSEGCHRCNCNDHGSKELGICNSANGVCFCEDNTIGTTCDKCKKGYYGDPRRGGTCYYQCMSRGMVSPSVARGLGSKLAEMSIWESRQGHPPTRECLWILHERDNNKEPINYVIELTIYGDIQVPCSENAVYVYDGLPKFVSAAGDHQSHVIGVFCSQDNQNPVTVQAKSGYMTVHYKMEGESKGGFNATISVLSCPDNCPDGHICVKGQCVCPEGTAGPHCGLVACPKNCSSIFKRGVCDKEYGRCLCSEGFGGPDCSVALAQHQLIFTELFNSVLLSDSLDHLRKMLPRFGHSLLADHRSLGTSLWMFGGYSLSHGPLNDIRLFDTKNNTWMQVTIDSTNDAHMPRGRYFHAAEISPSRKEIYVHGGLTTAEAEEGTLLNTTLSDFWKFRLKARHWIEIEYDEGPPGLAGHTLTLRREGEKETLILIGGFSPEHGFLDTVWEYNLDTEKWLKLNTSGSGPIGVYGHSTVYHEPTDSLYLFGGYVYGVNRTYISDKLYVLHYPTKSWSPLPTFINYNPPKSNTPRGRFLHSAITTDEFMLIFGGRTEMPSVPEPLIAYSYACNHWIKLSAKEVEIVGDIPPDTYSHAMALDVEVSTDKQIVAYIMGGFTGRPESHVTRITLPSDLCNLWSQLGKDKCRNMVGCSYCTVTSGGTNSSFCYSSHRGQQNDPCQNLNGTLRTSNGQMCNITLLSSRTCTNFFTCSECLAKWPMEDEPACKWCGACGGGGKCVHRSEVMECSKEPKCGSWEVREITTVQDCPELSCPASDCEKCKAVKNPNCIWTRQVMKTGEEGGVMISAEPVYNWNCVPKGISDRSSLKIRPEPSCPKRCSELTDCHSCLQSQGGEGDWHECRWSTRLGECISPSYQNLVCAGSVCGLVLSRGAHCPQPCAAFDRCSDCLKHAHCGWCSLTDQQGEGVCSEGSIDQPPAEGPDAATCQNLYALKPNRSNDTSGGFTWHYVSCPPENECLSNRHSCDLVSETCIDQPDGYKCICAKGYTDQGGDCVPVCSQGCVRGKCTAPDTCKCDFGYVGSNCSIQCLCHGHSDCVGPDRLDECLDCKNNTQGPRCSRCKPLFVGDPTENVECVPCSDYCNGHTDICVNDTLQDISFVSSVSIEKLKEILGEGPTTRARCIGCGNMTTGDKCEECIPGHFRGVEDHRAACRPCQCHGHGDTCDPVTGEKCNCGNNTESDTSCSGKGETQCWALQCSKCRESFLGTPTGGHQCYRGMNVDVKFCLDAKLIDECKLKPKPLSPGQTVFFVVQPRFMNVDIRITLDITQGALDMYVSPKDDTFVVETNNTSGAHTIKLDPRYRSNAEHPIDFEAGMNISSPFSPLNVGRVDSVVEKFAEGLASYITLTRNSSVLIVRNLTDRLVITLPQDIHDLGSTRFFIALKATTHPAYGTIFFRQDQLHIDLFVFFSVFFSCFFLFLAVCVVAWKAKQAADMRRARRRHVVEMLHMAKRPFARVTLLLGNGGQPRPIAVEPTDDGLAAVGTVFVRLPGGRSAPVQLAIASSLILLARVYPTNNRPFLRRRSVHT</sequence>
<dbReference type="InterPro" id="IPR056863">
    <property type="entry name" value="LMN_ATRN_NET-like_EGF"/>
</dbReference>
<evidence type="ECO:0000256" key="4">
    <source>
        <dbReference type="ARBA" id="ARBA00022692"/>
    </source>
</evidence>
<keyword evidence="8 16" id="KW-1133">Transmembrane helix</keyword>
<evidence type="ECO:0000259" key="18">
    <source>
        <dbReference type="PROSITE" id="PS01180"/>
    </source>
</evidence>
<dbReference type="PROSITE" id="PS00022">
    <property type="entry name" value="EGF_1"/>
    <property type="match status" value="2"/>
</dbReference>
<proteinExistence type="evidence at transcript level"/>
<keyword evidence="11" id="KW-0325">Glycoprotein</keyword>
<dbReference type="EMBL" id="AK417482">
    <property type="protein sequence ID" value="BAN20697.1"/>
    <property type="molecule type" value="mRNA"/>
</dbReference>
<dbReference type="InterPro" id="IPR056737">
    <property type="entry name" value="Beta-prop_ATRN-MKLN-like"/>
</dbReference>
<dbReference type="InterPro" id="IPR002049">
    <property type="entry name" value="LE_dom"/>
</dbReference>
<dbReference type="FunFam" id="2.10.25.10:FF:000202">
    <property type="entry name" value="Multiple epidermal growth factor-like domains 8"/>
    <property type="match status" value="1"/>
</dbReference>
<organism evidence="21">
    <name type="scientific">Riptortus pedestris</name>
    <name type="common">Bean bug</name>
    <dbReference type="NCBI Taxonomy" id="329032"/>
    <lineage>
        <taxon>Eukaryota</taxon>
        <taxon>Metazoa</taxon>
        <taxon>Ecdysozoa</taxon>
        <taxon>Arthropoda</taxon>
        <taxon>Hexapoda</taxon>
        <taxon>Insecta</taxon>
        <taxon>Pterygota</taxon>
        <taxon>Neoptera</taxon>
        <taxon>Paraneoptera</taxon>
        <taxon>Hemiptera</taxon>
        <taxon>Heteroptera</taxon>
        <taxon>Panheteroptera</taxon>
        <taxon>Pentatomomorpha</taxon>
        <taxon>Coreoidea</taxon>
        <taxon>Alydidae</taxon>
        <taxon>Riptortus</taxon>
    </lineage>
</organism>
<feature type="transmembrane region" description="Helical" evidence="16">
    <location>
        <begin position="2673"/>
        <end position="2695"/>
    </location>
</feature>
<evidence type="ECO:0000256" key="15">
    <source>
        <dbReference type="SAM" id="MobiDB-lite"/>
    </source>
</evidence>
<dbReference type="GO" id="GO:0016020">
    <property type="term" value="C:membrane"/>
    <property type="evidence" value="ECO:0007669"/>
    <property type="project" value="UniProtKB-SubCell"/>
</dbReference>
<keyword evidence="5 17" id="KW-0732">Signal</keyword>
<dbReference type="InterPro" id="IPR000152">
    <property type="entry name" value="EGF-type_Asp/Asn_hydroxyl_site"/>
</dbReference>
<keyword evidence="7" id="KW-0106">Calcium</keyword>
<feature type="region of interest" description="Disordered" evidence="15">
    <location>
        <begin position="299"/>
        <end position="340"/>
    </location>
</feature>
<feature type="chain" id="PRO_5004372781" description="Multiple epidermal growth factor-like domains protein 8" evidence="17">
    <location>
        <begin position="22"/>
        <end position="2795"/>
    </location>
</feature>
<evidence type="ECO:0000256" key="10">
    <source>
        <dbReference type="ARBA" id="ARBA00023157"/>
    </source>
</evidence>
<feature type="signal peptide" evidence="17">
    <location>
        <begin position="1"/>
        <end position="21"/>
    </location>
</feature>
<dbReference type="InterPro" id="IPR015915">
    <property type="entry name" value="Kelch-typ_b-propeller"/>
</dbReference>
<dbReference type="CDD" id="cd00054">
    <property type="entry name" value="EGF_CA"/>
    <property type="match status" value="1"/>
</dbReference>
<accession>R4WS06</accession>
<keyword evidence="12 14" id="KW-0424">Laminin EGF-like domain</keyword>
<evidence type="ECO:0000256" key="5">
    <source>
        <dbReference type="ARBA" id="ARBA00022729"/>
    </source>
</evidence>
<dbReference type="Gene3D" id="2.60.120.290">
    <property type="entry name" value="Spermadhesin, CUB domain"/>
    <property type="match status" value="2"/>
</dbReference>
<dbReference type="SUPFAM" id="SSF117281">
    <property type="entry name" value="Kelch motif"/>
    <property type="match status" value="3"/>
</dbReference>
<dbReference type="Pfam" id="PF07645">
    <property type="entry name" value="EGF_CA"/>
    <property type="match status" value="2"/>
</dbReference>
<evidence type="ECO:0000256" key="16">
    <source>
        <dbReference type="SAM" id="Phobius"/>
    </source>
</evidence>
<dbReference type="PANTHER" id="PTHR46093:SF16">
    <property type="entry name" value="MULTIPLE EGF-LIKE-DOMAINS 8"/>
    <property type="match status" value="1"/>
</dbReference>
<dbReference type="InterPro" id="IPR011043">
    <property type="entry name" value="Gal_Oxase/kelch_b-propeller"/>
</dbReference>
<dbReference type="FunFam" id="2.60.120.290:FF:000023">
    <property type="entry name" value="Multiple epidermal growth factor-like domains 8"/>
    <property type="match status" value="1"/>
</dbReference>
<dbReference type="InterPro" id="IPR000859">
    <property type="entry name" value="CUB_dom"/>
</dbReference>
<comment type="caution">
    <text evidence="13">Lacks conserved residue(s) required for the propagation of feature annotation.</text>
</comment>
<evidence type="ECO:0000256" key="3">
    <source>
        <dbReference type="ARBA" id="ARBA00022536"/>
    </source>
</evidence>
<dbReference type="InterPro" id="IPR001881">
    <property type="entry name" value="EGF-like_Ca-bd_dom"/>
</dbReference>
<dbReference type="Pfam" id="PF00431">
    <property type="entry name" value="CUB"/>
    <property type="match status" value="1"/>
</dbReference>
<dbReference type="GO" id="GO:0048731">
    <property type="term" value="P:system development"/>
    <property type="evidence" value="ECO:0007669"/>
    <property type="project" value="UniProtKB-ARBA"/>
</dbReference>
<dbReference type="InterPro" id="IPR016201">
    <property type="entry name" value="PSI"/>
</dbReference>
<dbReference type="PROSITE" id="PS50027">
    <property type="entry name" value="EGF_LAM_2"/>
    <property type="match status" value="1"/>
</dbReference>
<dbReference type="SUPFAM" id="SSF57196">
    <property type="entry name" value="EGF/Laminin"/>
    <property type="match status" value="2"/>
</dbReference>